<sequence length="381" mass="42817">MIEARTRRFKVRRILYVSLAVPLAVILLTAAFWHLQIFLFQHRARVVLQQFKQVTPGVTSGAQALALLPRMRPLERPEDYRQWCAPDATCYSSVEPEDSAFLKGLVWLIDKTRSGRFVGPTLSTLGWRDFYLTENLAIRNGTVAIWNVDLHIDDGNKGVAAVDFVSLPRIRSDGFFSSLQEQDDGFWSRPKFTNWGDTWLVVLMTPQIEPQLRDALLQPGFSCANAFHFCPNGAKDLLPILAARQSTTREAAKKRLLSSDPCPETIVRNHVRDAEWIIAGRIDAITGDTPYIESVQMSEMRTLKGNPHLQKDALLADASSWLTEPTGRMLLDQKPFLRSGKEILFISDGMSQIDDSCHTLEATPENVALITSLAAKTVQRP</sequence>
<gene>
    <name evidence="2" type="ORF">FTW19_03330</name>
</gene>
<evidence type="ECO:0000313" key="3">
    <source>
        <dbReference type="Proteomes" id="UP000321820"/>
    </source>
</evidence>
<organism evidence="2 3">
    <name type="scientific">Terriglobus albidus</name>
    <dbReference type="NCBI Taxonomy" id="1592106"/>
    <lineage>
        <taxon>Bacteria</taxon>
        <taxon>Pseudomonadati</taxon>
        <taxon>Acidobacteriota</taxon>
        <taxon>Terriglobia</taxon>
        <taxon>Terriglobales</taxon>
        <taxon>Acidobacteriaceae</taxon>
        <taxon>Terriglobus</taxon>
    </lineage>
</organism>
<dbReference type="KEGG" id="talb:FTW19_03330"/>
<keyword evidence="1" id="KW-0472">Membrane</keyword>
<feature type="transmembrane region" description="Helical" evidence="1">
    <location>
        <begin position="14"/>
        <end position="35"/>
    </location>
</feature>
<dbReference type="RefSeq" id="WP_147646324.1">
    <property type="nucleotide sequence ID" value="NZ_CP042806.1"/>
</dbReference>
<evidence type="ECO:0000313" key="2">
    <source>
        <dbReference type="EMBL" id="QEE27130.1"/>
    </source>
</evidence>
<keyword evidence="1" id="KW-0812">Transmembrane</keyword>
<dbReference type="Proteomes" id="UP000321820">
    <property type="component" value="Chromosome"/>
</dbReference>
<dbReference type="EMBL" id="CP042806">
    <property type="protein sequence ID" value="QEE27130.1"/>
    <property type="molecule type" value="Genomic_DNA"/>
</dbReference>
<keyword evidence="1" id="KW-1133">Transmembrane helix</keyword>
<protein>
    <submittedName>
        <fullName evidence="2">Uncharacterized protein</fullName>
    </submittedName>
</protein>
<dbReference type="AlphaFoldDB" id="A0A5B9E954"/>
<keyword evidence="3" id="KW-1185">Reference proteome</keyword>
<evidence type="ECO:0000256" key="1">
    <source>
        <dbReference type="SAM" id="Phobius"/>
    </source>
</evidence>
<proteinExistence type="predicted"/>
<accession>A0A5B9E954</accession>
<reference evidence="2 3" key="1">
    <citation type="submission" date="2019-08" db="EMBL/GenBank/DDBJ databases">
        <title>Complete genome sequence of Terriglobus albidus strain ORNL.</title>
        <authorList>
            <person name="Podar M."/>
        </authorList>
    </citation>
    <scope>NUCLEOTIDE SEQUENCE [LARGE SCALE GENOMIC DNA]</scope>
    <source>
        <strain evidence="2 3">ORNL</strain>
    </source>
</reference>
<name>A0A5B9E954_9BACT</name>